<dbReference type="EMBL" id="CADCXV010000155">
    <property type="protein sequence ID" value="CAB0028498.1"/>
    <property type="molecule type" value="Genomic_DNA"/>
</dbReference>
<dbReference type="AlphaFoldDB" id="A0A6H5HZR8"/>
<evidence type="ECO:0000313" key="1">
    <source>
        <dbReference type="EMBL" id="CAB0028498.1"/>
    </source>
</evidence>
<keyword evidence="2" id="KW-1185">Reference proteome</keyword>
<feature type="non-terminal residue" evidence="1">
    <location>
        <position position="66"/>
    </location>
</feature>
<sequence>MVFFYKIVYNFLLNKLSTILTLDSESRFNFTLVIVNKERDDSAIWCIRQTAARLSAPPPTPRADTL</sequence>
<organism evidence="1 2">
    <name type="scientific">Trichogramma brassicae</name>
    <dbReference type="NCBI Taxonomy" id="86971"/>
    <lineage>
        <taxon>Eukaryota</taxon>
        <taxon>Metazoa</taxon>
        <taxon>Ecdysozoa</taxon>
        <taxon>Arthropoda</taxon>
        <taxon>Hexapoda</taxon>
        <taxon>Insecta</taxon>
        <taxon>Pterygota</taxon>
        <taxon>Neoptera</taxon>
        <taxon>Endopterygota</taxon>
        <taxon>Hymenoptera</taxon>
        <taxon>Apocrita</taxon>
        <taxon>Proctotrupomorpha</taxon>
        <taxon>Chalcidoidea</taxon>
        <taxon>Trichogrammatidae</taxon>
        <taxon>Trichogramma</taxon>
    </lineage>
</organism>
<evidence type="ECO:0000313" key="2">
    <source>
        <dbReference type="Proteomes" id="UP000479190"/>
    </source>
</evidence>
<dbReference type="Proteomes" id="UP000479190">
    <property type="component" value="Unassembled WGS sequence"/>
</dbReference>
<protein>
    <submittedName>
        <fullName evidence="1">Uncharacterized protein</fullName>
    </submittedName>
</protein>
<gene>
    <name evidence="1" type="ORF">TBRA_LOCUS659</name>
</gene>
<name>A0A6H5HZR8_9HYME</name>
<reference evidence="1 2" key="1">
    <citation type="submission" date="2020-02" db="EMBL/GenBank/DDBJ databases">
        <authorList>
            <person name="Ferguson B K."/>
        </authorList>
    </citation>
    <scope>NUCLEOTIDE SEQUENCE [LARGE SCALE GENOMIC DNA]</scope>
</reference>
<accession>A0A6H5HZR8</accession>
<proteinExistence type="predicted"/>